<feature type="compositionally biased region" description="Basic and acidic residues" evidence="1">
    <location>
        <begin position="42"/>
        <end position="51"/>
    </location>
</feature>
<accession>A0A4Z1K136</accession>
<feature type="region of interest" description="Disordered" evidence="1">
    <location>
        <begin position="1"/>
        <end position="51"/>
    </location>
</feature>
<dbReference type="OrthoDB" id="10341519at2759"/>
<evidence type="ECO:0000313" key="3">
    <source>
        <dbReference type="Proteomes" id="UP000297280"/>
    </source>
</evidence>
<name>A0A4Z1K136_9HELO</name>
<dbReference type="Proteomes" id="UP000297280">
    <property type="component" value="Unassembled WGS sequence"/>
</dbReference>
<reference evidence="2 3" key="1">
    <citation type="submission" date="2017-12" db="EMBL/GenBank/DDBJ databases">
        <title>Comparative genomics of Botrytis spp.</title>
        <authorList>
            <person name="Valero-Jimenez C.A."/>
            <person name="Tapia P."/>
            <person name="Veloso J."/>
            <person name="Silva-Moreno E."/>
            <person name="Staats M."/>
            <person name="Valdes J.H."/>
            <person name="Van Kan J.A.L."/>
        </authorList>
    </citation>
    <scope>NUCLEOTIDE SEQUENCE [LARGE SCALE GENOMIC DNA]</scope>
    <source>
        <strain evidence="2 3">MUCL3349</strain>
    </source>
</reference>
<dbReference type="EMBL" id="PQXO01001955">
    <property type="protein sequence ID" value="TGO79286.1"/>
    <property type="molecule type" value="Genomic_DNA"/>
</dbReference>
<keyword evidence="3" id="KW-1185">Reference proteome</keyword>
<evidence type="ECO:0000256" key="1">
    <source>
        <dbReference type="SAM" id="MobiDB-lite"/>
    </source>
</evidence>
<gene>
    <name evidence="2" type="ORF">BPOR_1965g00010</name>
</gene>
<evidence type="ECO:0000313" key="2">
    <source>
        <dbReference type="EMBL" id="TGO79286.1"/>
    </source>
</evidence>
<organism evidence="2 3">
    <name type="scientific">Botrytis porri</name>
    <dbReference type="NCBI Taxonomy" id="87229"/>
    <lineage>
        <taxon>Eukaryota</taxon>
        <taxon>Fungi</taxon>
        <taxon>Dikarya</taxon>
        <taxon>Ascomycota</taxon>
        <taxon>Pezizomycotina</taxon>
        <taxon>Leotiomycetes</taxon>
        <taxon>Helotiales</taxon>
        <taxon>Sclerotiniaceae</taxon>
        <taxon>Botrytis</taxon>
    </lineage>
</organism>
<comment type="caution">
    <text evidence="2">The sequence shown here is derived from an EMBL/GenBank/DDBJ whole genome shotgun (WGS) entry which is preliminary data.</text>
</comment>
<feature type="compositionally biased region" description="Basic and acidic residues" evidence="1">
    <location>
        <begin position="21"/>
        <end position="32"/>
    </location>
</feature>
<proteinExistence type="predicted"/>
<feature type="compositionally biased region" description="Polar residues" evidence="1">
    <location>
        <begin position="1"/>
        <end position="12"/>
    </location>
</feature>
<dbReference type="AlphaFoldDB" id="A0A4Z1K136"/>
<sequence length="172" mass="20404">MSKAHGQSSFYESRSIYWPERTTKSLEPDQERQPPPPPNAEIDVRNDEARDDDSRNRILRLELMFEDSQTQTLMLGTQIEYLENHITELEAQYIESQNRLRIQGDNSETRITALEANVTRQRALLARRVVRRRILSNRERVRLRRANRRLRRRLLVMDAVQDVHGLADGWRI</sequence>
<protein>
    <submittedName>
        <fullName evidence="2">Uncharacterized protein</fullName>
    </submittedName>
</protein>